<accession>Q6JKE3</accession>
<dbReference type="Proteomes" id="UP000243697">
    <property type="component" value="Segment"/>
</dbReference>
<keyword evidence="1" id="KW-0479">Metal-binding</keyword>
<dbReference type="EMBL" id="AY430810">
    <property type="protein sequence ID" value="AAQ96394.1"/>
    <property type="molecule type" value="Genomic_DNA"/>
</dbReference>
<dbReference type="SUPFAM" id="SSF57924">
    <property type="entry name" value="Inhibitor of apoptosis (IAP) repeat"/>
    <property type="match status" value="1"/>
</dbReference>
<dbReference type="InterPro" id="IPR050784">
    <property type="entry name" value="IAP"/>
</dbReference>
<proteinExistence type="predicted"/>
<dbReference type="Gene3D" id="3.30.40.10">
    <property type="entry name" value="Zinc/RING finger domain, C3HC4 (zinc finger)"/>
    <property type="match status" value="1"/>
</dbReference>
<dbReference type="PROSITE" id="PS50089">
    <property type="entry name" value="ZF_RING_2"/>
    <property type="match status" value="1"/>
</dbReference>
<dbReference type="Gene3D" id="1.10.1170.10">
    <property type="entry name" value="Inhibitor Of Apoptosis Protein (2mihbC-IAP-1), Chain A"/>
    <property type="match status" value="1"/>
</dbReference>
<dbReference type="GO" id="GO:0090263">
    <property type="term" value="P:positive regulation of canonical Wnt signaling pathway"/>
    <property type="evidence" value="ECO:0007669"/>
    <property type="project" value="TreeGrafter"/>
</dbReference>
<dbReference type="KEGG" id="vg:2846284"/>
<dbReference type="GO" id="GO:0008270">
    <property type="term" value="F:zinc ion binding"/>
    <property type="evidence" value="ECO:0007669"/>
    <property type="project" value="UniProtKB-KW"/>
</dbReference>
<evidence type="ECO:0000313" key="3">
    <source>
        <dbReference type="EMBL" id="AAQ96394.1"/>
    </source>
</evidence>
<dbReference type="PANTHER" id="PTHR10044:SF174">
    <property type="entry name" value="DEATH-ASSOCIATED INHIBITOR OF APOPTOSIS 1"/>
    <property type="match status" value="1"/>
</dbReference>
<dbReference type="RefSeq" id="YP_025124.1">
    <property type="nucleotide sequence ID" value="NC_005905.1"/>
</dbReference>
<dbReference type="GeneID" id="2846284"/>
<evidence type="ECO:0000259" key="2">
    <source>
        <dbReference type="PROSITE" id="PS50089"/>
    </source>
</evidence>
<evidence type="ECO:0000256" key="1">
    <source>
        <dbReference type="PROSITE-ProRule" id="PRU00175"/>
    </source>
</evidence>
<keyword evidence="1" id="KW-0862">Zinc</keyword>
<dbReference type="GO" id="GO:0051726">
    <property type="term" value="P:regulation of cell cycle"/>
    <property type="evidence" value="ECO:0007669"/>
    <property type="project" value="TreeGrafter"/>
</dbReference>
<dbReference type="CDD" id="cd00022">
    <property type="entry name" value="BIR"/>
    <property type="match status" value="1"/>
</dbReference>
<dbReference type="PANTHER" id="PTHR10044">
    <property type="entry name" value="INHIBITOR OF APOPTOSIS"/>
    <property type="match status" value="1"/>
</dbReference>
<name>Q6JKE3_9CBAC</name>
<dbReference type="InterPro" id="IPR001841">
    <property type="entry name" value="Znf_RING"/>
</dbReference>
<keyword evidence="1" id="KW-0863">Zinc-finger</keyword>
<dbReference type="SMR" id="Q6JKE3"/>
<dbReference type="OrthoDB" id="9255at10239"/>
<dbReference type="SMART" id="SM00238">
    <property type="entry name" value="BIR"/>
    <property type="match status" value="1"/>
</dbReference>
<dbReference type="PROSITE" id="PS01282">
    <property type="entry name" value="BIR_REPEAT_1"/>
    <property type="match status" value="1"/>
</dbReference>
<evidence type="ECO:0000313" key="4">
    <source>
        <dbReference type="Proteomes" id="UP000243697"/>
    </source>
</evidence>
<sequence length="181" mass="20775">MSTCVQYGKPNNATFSTIAKRLESFKIWPVSLSQSPRELAEAGFYYTGFNDTTKCYECGVTLKDWMPEEDIWEQHVKWSPNCYHVQKSKGFLFINHCLNVLQEKKVNIPCSTSQNKKNIFTGSSQDESTINVLCKICYEKKIDSVVLPCGHVVCCFKCVLKLHVCVMCRKKIKTAKKIYFS</sequence>
<dbReference type="GO" id="GO:0043027">
    <property type="term" value="F:cysteine-type endopeptidase inhibitor activity involved in apoptotic process"/>
    <property type="evidence" value="ECO:0007669"/>
    <property type="project" value="TreeGrafter"/>
</dbReference>
<keyword evidence="4" id="KW-1185">Reference proteome</keyword>
<dbReference type="GO" id="GO:0031398">
    <property type="term" value="P:positive regulation of protein ubiquitination"/>
    <property type="evidence" value="ECO:0007669"/>
    <property type="project" value="TreeGrafter"/>
</dbReference>
<dbReference type="GO" id="GO:0061630">
    <property type="term" value="F:ubiquitin protein ligase activity"/>
    <property type="evidence" value="ECO:0007669"/>
    <property type="project" value="TreeGrafter"/>
</dbReference>
<dbReference type="Pfam" id="PF13920">
    <property type="entry name" value="zf-C3HC4_3"/>
    <property type="match status" value="1"/>
</dbReference>
<dbReference type="PROSITE" id="PS50143">
    <property type="entry name" value="BIR_REPEAT_2"/>
    <property type="match status" value="1"/>
</dbReference>
<protein>
    <submittedName>
        <fullName evidence="3">Inhibitor of apoptosis</fullName>
    </submittedName>
</protein>
<reference evidence="3 4" key="1">
    <citation type="journal article" date="2004" name="J. Virol.">
        <title>Sequence analysis of the genome of the Neodiprion sertifer nucleopolyhedrovirus.</title>
        <authorList>
            <person name="Garcia-Maruniak A."/>
            <person name="Maruniak J.E."/>
            <person name="Zanotto P.M."/>
            <person name="Doumbouya A.E."/>
            <person name="Liu J.C."/>
            <person name="Merritt T.M."/>
            <person name="Lanoie J.S."/>
        </authorList>
    </citation>
    <scope>NUCLEOTIDE SEQUENCE [LARGE SCALE GENOMIC DNA]</scope>
</reference>
<feature type="domain" description="RING-type" evidence="2">
    <location>
        <begin position="134"/>
        <end position="169"/>
    </location>
</feature>
<gene>
    <name evidence="3" type="primary">iap</name>
</gene>
<dbReference type="InterPro" id="IPR001370">
    <property type="entry name" value="BIR_rpt"/>
</dbReference>
<organism evidence="3 4">
    <name type="scientific">Neodiprion sertifer nucleopolyhedrovirus</name>
    <dbReference type="NCBI Taxonomy" id="111874"/>
    <lineage>
        <taxon>Viruses</taxon>
        <taxon>Viruses incertae sedis</taxon>
        <taxon>Naldaviricetes</taxon>
        <taxon>Lefavirales</taxon>
        <taxon>Baculoviridae</taxon>
        <taxon>Gammabaculovirus</taxon>
        <taxon>Gammabaculovirus nesertiferis</taxon>
    </lineage>
</organism>
<dbReference type="Pfam" id="PF00653">
    <property type="entry name" value="BIR"/>
    <property type="match status" value="1"/>
</dbReference>
<dbReference type="InterPro" id="IPR013083">
    <property type="entry name" value="Znf_RING/FYVE/PHD"/>
</dbReference>